<accession>A0AAD9KT94</accession>
<dbReference type="AlphaFoldDB" id="A0AAD9KT94"/>
<evidence type="ECO:0000313" key="1">
    <source>
        <dbReference type="EMBL" id="KAK2177051.1"/>
    </source>
</evidence>
<dbReference type="EMBL" id="JAODUO010000620">
    <property type="protein sequence ID" value="KAK2177051.1"/>
    <property type="molecule type" value="Genomic_DNA"/>
</dbReference>
<comment type="caution">
    <text evidence="1">The sequence shown here is derived from an EMBL/GenBank/DDBJ whole genome shotgun (WGS) entry which is preliminary data.</text>
</comment>
<evidence type="ECO:0008006" key="3">
    <source>
        <dbReference type="Google" id="ProtNLM"/>
    </source>
</evidence>
<gene>
    <name evidence="1" type="ORF">NP493_620g00007</name>
</gene>
<reference evidence="1" key="1">
    <citation type="journal article" date="2023" name="Mol. Biol. Evol.">
        <title>Third-Generation Sequencing Reveals the Adaptive Role of the Epigenome in Three Deep-Sea Polychaetes.</title>
        <authorList>
            <person name="Perez M."/>
            <person name="Aroh O."/>
            <person name="Sun Y."/>
            <person name="Lan Y."/>
            <person name="Juniper S.K."/>
            <person name="Young C.R."/>
            <person name="Angers B."/>
            <person name="Qian P.Y."/>
        </authorList>
    </citation>
    <scope>NUCLEOTIDE SEQUENCE</scope>
    <source>
        <strain evidence="1">R07B-5</strain>
    </source>
</reference>
<name>A0AAD9KT94_RIDPI</name>
<keyword evidence="2" id="KW-1185">Reference proteome</keyword>
<sequence>MSLLCELGIQCQYSQSSGVTALRICKDLRYSESRPFSTAAYTGMRNCLFAVVHIVWLVTLRLHLVATCSGRSVLNATTGVITDGTGNYPVSASCEWLIDVMP</sequence>
<dbReference type="Proteomes" id="UP001209878">
    <property type="component" value="Unassembled WGS sequence"/>
</dbReference>
<proteinExistence type="predicted"/>
<protein>
    <recommendedName>
        <fullName evidence="3">CUB domain-containing protein</fullName>
    </recommendedName>
</protein>
<evidence type="ECO:0000313" key="2">
    <source>
        <dbReference type="Proteomes" id="UP001209878"/>
    </source>
</evidence>
<organism evidence="1 2">
    <name type="scientific">Ridgeia piscesae</name>
    <name type="common">Tubeworm</name>
    <dbReference type="NCBI Taxonomy" id="27915"/>
    <lineage>
        <taxon>Eukaryota</taxon>
        <taxon>Metazoa</taxon>
        <taxon>Spiralia</taxon>
        <taxon>Lophotrochozoa</taxon>
        <taxon>Annelida</taxon>
        <taxon>Polychaeta</taxon>
        <taxon>Sedentaria</taxon>
        <taxon>Canalipalpata</taxon>
        <taxon>Sabellida</taxon>
        <taxon>Siboglinidae</taxon>
        <taxon>Ridgeia</taxon>
    </lineage>
</organism>